<feature type="signal peptide" evidence="1">
    <location>
        <begin position="1"/>
        <end position="24"/>
    </location>
</feature>
<dbReference type="InterPro" id="IPR058698">
    <property type="entry name" value="CUB_metazoa"/>
</dbReference>
<accession>A0A5E4M4D9</accession>
<dbReference type="Proteomes" id="UP000325440">
    <property type="component" value="Unassembled WGS sequence"/>
</dbReference>
<dbReference type="PANTHER" id="PTHR33236:SF5">
    <property type="entry name" value="CUB DOMAIN-CONTAINING PROTEIN"/>
    <property type="match status" value="1"/>
</dbReference>
<dbReference type="PANTHER" id="PTHR33236">
    <property type="entry name" value="INTRAFLAGELLAR TRANSPORT PROTEIN 122 FAMILY PROTEIN-RELATED"/>
    <property type="match status" value="1"/>
</dbReference>
<organism evidence="3 4">
    <name type="scientific">Cinara cedri</name>
    <dbReference type="NCBI Taxonomy" id="506608"/>
    <lineage>
        <taxon>Eukaryota</taxon>
        <taxon>Metazoa</taxon>
        <taxon>Ecdysozoa</taxon>
        <taxon>Arthropoda</taxon>
        <taxon>Hexapoda</taxon>
        <taxon>Insecta</taxon>
        <taxon>Pterygota</taxon>
        <taxon>Neoptera</taxon>
        <taxon>Paraneoptera</taxon>
        <taxon>Hemiptera</taxon>
        <taxon>Sternorrhyncha</taxon>
        <taxon>Aphidomorpha</taxon>
        <taxon>Aphidoidea</taxon>
        <taxon>Aphididae</taxon>
        <taxon>Lachninae</taxon>
        <taxon>Cinara</taxon>
    </lineage>
</organism>
<gene>
    <name evidence="3" type="ORF">CINCED_3A010904</name>
</gene>
<dbReference type="EMBL" id="CABPRJ010000024">
    <property type="protein sequence ID" value="VVC26053.1"/>
    <property type="molecule type" value="Genomic_DNA"/>
</dbReference>
<keyword evidence="1" id="KW-0732">Signal</keyword>
<dbReference type="AlphaFoldDB" id="A0A5E4M4D9"/>
<protein>
    <recommendedName>
        <fullName evidence="2">CUB domain-containing protein</fullName>
    </recommendedName>
</protein>
<sequence length="269" mass="30880">MNVTMSLLPLLFILLVTMTADLLAYTYEYLNENSEYFFTNPGYPTPIRAKLVNIELQIKLIKPAHQLRIDFIEFNIAPPDPLFKTCDEDVMIVVNKNYYLGLCGSFNDRHLYFDVNDENENVVVYFRLGRAKKLSFSKWMIKITQLMGSALVPRGCLQYYDGLVGTVPMIDYSIIGTEVTNLNQRVCIKEFEGICNIFYQPCAGNLSRGHGHISGKLIKSPILTVVPFKQNTKQVVLNDDFQSLCITYQQDPCQYSNAFRLDNFKPYDL</sequence>
<feature type="domain" description="CUB" evidence="2">
    <location>
        <begin position="153"/>
        <end position="232"/>
    </location>
</feature>
<dbReference type="OrthoDB" id="6344756at2759"/>
<dbReference type="Pfam" id="PF26080">
    <property type="entry name" value="CUB_animal"/>
    <property type="match status" value="1"/>
</dbReference>
<evidence type="ECO:0000259" key="2">
    <source>
        <dbReference type="Pfam" id="PF26080"/>
    </source>
</evidence>
<proteinExistence type="predicted"/>
<evidence type="ECO:0000313" key="4">
    <source>
        <dbReference type="Proteomes" id="UP000325440"/>
    </source>
</evidence>
<evidence type="ECO:0000256" key="1">
    <source>
        <dbReference type="SAM" id="SignalP"/>
    </source>
</evidence>
<name>A0A5E4M4D9_9HEMI</name>
<evidence type="ECO:0000313" key="3">
    <source>
        <dbReference type="EMBL" id="VVC26053.1"/>
    </source>
</evidence>
<keyword evidence="4" id="KW-1185">Reference proteome</keyword>
<feature type="chain" id="PRO_5023021670" description="CUB domain-containing protein" evidence="1">
    <location>
        <begin position="25"/>
        <end position="269"/>
    </location>
</feature>
<reference evidence="3 4" key="1">
    <citation type="submission" date="2019-08" db="EMBL/GenBank/DDBJ databases">
        <authorList>
            <person name="Alioto T."/>
            <person name="Alioto T."/>
            <person name="Gomez Garrido J."/>
        </authorList>
    </citation>
    <scope>NUCLEOTIDE SEQUENCE [LARGE SCALE GENOMIC DNA]</scope>
</reference>